<gene>
    <name evidence="1" type="ORF">DDF84_021320</name>
</gene>
<dbReference type="AlphaFoldDB" id="A0A2L0X3F9"/>
<reference evidence="1 2" key="1">
    <citation type="submission" date="2019-03" db="EMBL/GenBank/DDBJ databases">
        <title>Comparative insights into the high quality Complete genome sequence of highly metal resistant Cupriavidus metallidurans strain BS1 isolated from a gold-copper mine.</title>
        <authorList>
            <person name="Mazhar H.S."/>
            <person name="Rensing C."/>
        </authorList>
    </citation>
    <scope>NUCLEOTIDE SEQUENCE [LARGE SCALE GENOMIC DNA]</scope>
    <source>
        <strain evidence="1 2">BS1</strain>
    </source>
</reference>
<sequence>MELTFDGTPERMPGWQIPAAVAAYLRGFCEGQHAGAPRLSTAQRASNVVLTRAAQPPMGSTPDDGSDALLQQAIADYLVRVPAFAFGALLEIAGRQLPMGGAIPKIPARVGTVAPGKFVGDASPIPVLSGSITGLTLPSTKCAAIMVATRELSKAAGGLSVIESMLDESVRAGVDGVLLGSAAATADAPAGLGAGATAFTGSNNALADVVGMLRLLPHAVSPVLIASMANIAALAAVLPVGGPATILASTMADAEVFVLDAADLVMGVGSAVDMSRVDDATVHMNDVALPIADEAGTLAVPVSSLWQMDLLGLRLVLPTSWTIDPARVVLASGVSWGTPAPVTP</sequence>
<accession>A0A2L0X3F9</accession>
<protein>
    <submittedName>
        <fullName evidence="1">Uncharacterized protein</fullName>
    </submittedName>
</protein>
<dbReference type="Proteomes" id="UP000253772">
    <property type="component" value="Chromosome c2"/>
</dbReference>
<organism evidence="1 2">
    <name type="scientific">Cupriavidus metallidurans</name>
    <dbReference type="NCBI Taxonomy" id="119219"/>
    <lineage>
        <taxon>Bacteria</taxon>
        <taxon>Pseudomonadati</taxon>
        <taxon>Pseudomonadota</taxon>
        <taxon>Betaproteobacteria</taxon>
        <taxon>Burkholderiales</taxon>
        <taxon>Burkholderiaceae</taxon>
        <taxon>Cupriavidus</taxon>
    </lineage>
</organism>
<evidence type="ECO:0000313" key="2">
    <source>
        <dbReference type="Proteomes" id="UP000253772"/>
    </source>
</evidence>
<proteinExistence type="predicted"/>
<dbReference type="RefSeq" id="WP_017513762.1">
    <property type="nucleotide sequence ID" value="NZ_CP026544.1"/>
</dbReference>
<evidence type="ECO:0000313" key="1">
    <source>
        <dbReference type="EMBL" id="QBP12294.1"/>
    </source>
</evidence>
<dbReference type="EMBL" id="CP037901">
    <property type="protein sequence ID" value="QBP12294.1"/>
    <property type="molecule type" value="Genomic_DNA"/>
</dbReference>
<name>A0A2L0X3F9_9BURK</name>
<dbReference type="OrthoDB" id="9804926at2"/>